<gene>
    <name evidence="11" type="ORF">IDH45_17030</name>
</gene>
<evidence type="ECO:0000259" key="10">
    <source>
        <dbReference type="PROSITE" id="PS51330"/>
    </source>
</evidence>
<evidence type="ECO:0000256" key="3">
    <source>
        <dbReference type="ARBA" id="ARBA00012856"/>
    </source>
</evidence>
<comment type="catalytic activity">
    <reaction evidence="8">
        <text>(6S)-5,6,7,8-tetrahydrofolate + NADP(+) = 7,8-dihydrofolate + NADPH + H(+)</text>
        <dbReference type="Rhea" id="RHEA:15009"/>
        <dbReference type="ChEBI" id="CHEBI:15378"/>
        <dbReference type="ChEBI" id="CHEBI:57451"/>
        <dbReference type="ChEBI" id="CHEBI:57453"/>
        <dbReference type="ChEBI" id="CHEBI:57783"/>
        <dbReference type="ChEBI" id="CHEBI:58349"/>
        <dbReference type="EC" id="1.5.1.3"/>
    </reaction>
</comment>
<evidence type="ECO:0000256" key="9">
    <source>
        <dbReference type="RuleBase" id="RU004474"/>
    </source>
</evidence>
<dbReference type="PIRSF" id="PIRSF000194">
    <property type="entry name" value="DHFR"/>
    <property type="match status" value="1"/>
</dbReference>
<dbReference type="PROSITE" id="PS00075">
    <property type="entry name" value="DHFR_1"/>
    <property type="match status" value="1"/>
</dbReference>
<dbReference type="InterPro" id="IPR017925">
    <property type="entry name" value="DHFR_CS"/>
</dbReference>
<evidence type="ECO:0000256" key="8">
    <source>
        <dbReference type="PIRNR" id="PIRNR000194"/>
    </source>
</evidence>
<dbReference type="GO" id="GO:0046654">
    <property type="term" value="P:tetrahydrofolate biosynthetic process"/>
    <property type="evidence" value="ECO:0007669"/>
    <property type="project" value="InterPro"/>
</dbReference>
<evidence type="ECO:0000313" key="11">
    <source>
        <dbReference type="EMBL" id="MBD2863699.1"/>
    </source>
</evidence>
<dbReference type="AlphaFoldDB" id="A0A927C952"/>
<dbReference type="PANTHER" id="PTHR48069:SF3">
    <property type="entry name" value="DIHYDROFOLATE REDUCTASE"/>
    <property type="match status" value="1"/>
</dbReference>
<dbReference type="FunFam" id="3.40.430.10:FF:000001">
    <property type="entry name" value="Dihydrofolate reductase"/>
    <property type="match status" value="1"/>
</dbReference>
<accession>A0A927C952</accession>
<dbReference type="EC" id="1.5.1.3" evidence="3 8"/>
<dbReference type="Proteomes" id="UP000639396">
    <property type="component" value="Unassembled WGS sequence"/>
</dbReference>
<keyword evidence="5 8" id="KW-0521">NADP</keyword>
<comment type="function">
    <text evidence="7 8">Key enzyme in folate metabolism. Catalyzes an essential reaction for de novo glycine and purine synthesis, and for DNA precursor synthesis.</text>
</comment>
<dbReference type="InterPro" id="IPR012259">
    <property type="entry name" value="DHFR"/>
</dbReference>
<dbReference type="GO" id="GO:0005829">
    <property type="term" value="C:cytosol"/>
    <property type="evidence" value="ECO:0007669"/>
    <property type="project" value="TreeGrafter"/>
</dbReference>
<comment type="pathway">
    <text evidence="1 8">Cofactor biosynthesis; tetrahydrofolate biosynthesis; 5,6,7,8-tetrahydrofolate from 7,8-dihydrofolate: step 1/1.</text>
</comment>
<feature type="domain" description="DHFR" evidence="10">
    <location>
        <begin position="1"/>
        <end position="155"/>
    </location>
</feature>
<organism evidence="11 12">
    <name type="scientific">Paenibacillus oceani</name>
    <dbReference type="NCBI Taxonomy" id="2772510"/>
    <lineage>
        <taxon>Bacteria</taxon>
        <taxon>Bacillati</taxon>
        <taxon>Bacillota</taxon>
        <taxon>Bacilli</taxon>
        <taxon>Bacillales</taxon>
        <taxon>Paenibacillaceae</taxon>
        <taxon>Paenibacillus</taxon>
    </lineage>
</organism>
<evidence type="ECO:0000256" key="5">
    <source>
        <dbReference type="ARBA" id="ARBA00022857"/>
    </source>
</evidence>
<evidence type="ECO:0000256" key="2">
    <source>
        <dbReference type="ARBA" id="ARBA00009539"/>
    </source>
</evidence>
<dbReference type="CDD" id="cd00209">
    <property type="entry name" value="DHFR"/>
    <property type="match status" value="1"/>
</dbReference>
<dbReference type="GO" id="GO:0046655">
    <property type="term" value="P:folic acid metabolic process"/>
    <property type="evidence" value="ECO:0007669"/>
    <property type="project" value="TreeGrafter"/>
</dbReference>
<keyword evidence="4 8" id="KW-0554">One-carbon metabolism</keyword>
<dbReference type="PRINTS" id="PR00070">
    <property type="entry name" value="DHFR"/>
</dbReference>
<keyword evidence="12" id="KW-1185">Reference proteome</keyword>
<name>A0A927C952_9BACL</name>
<sequence length="158" mass="17571">MIVAMAQGGVIGKDNKLPWRLPADLAFFKRTTMGHPVIMGRKTYESIGKPLPGRLNIVLTRDASYAADGCRVVHTPEEAFEAAAGQSPFVIGGSEVYGLFFRYADRIYVTSIEERFEGDAFFPELDPDQWEVTSSVAGEVDEKNAHPHTFLTYERKLA</sequence>
<dbReference type="GO" id="GO:0006730">
    <property type="term" value="P:one-carbon metabolic process"/>
    <property type="evidence" value="ECO:0007669"/>
    <property type="project" value="UniProtKB-KW"/>
</dbReference>
<dbReference type="EMBL" id="JACXJA010000021">
    <property type="protein sequence ID" value="MBD2863699.1"/>
    <property type="molecule type" value="Genomic_DNA"/>
</dbReference>
<dbReference type="Gene3D" id="3.40.430.10">
    <property type="entry name" value="Dihydrofolate Reductase, subunit A"/>
    <property type="match status" value="1"/>
</dbReference>
<evidence type="ECO:0000313" key="12">
    <source>
        <dbReference type="Proteomes" id="UP000639396"/>
    </source>
</evidence>
<dbReference type="PROSITE" id="PS51330">
    <property type="entry name" value="DHFR_2"/>
    <property type="match status" value="1"/>
</dbReference>
<dbReference type="PANTHER" id="PTHR48069">
    <property type="entry name" value="DIHYDROFOLATE REDUCTASE"/>
    <property type="match status" value="1"/>
</dbReference>
<dbReference type="SUPFAM" id="SSF53597">
    <property type="entry name" value="Dihydrofolate reductase-like"/>
    <property type="match status" value="1"/>
</dbReference>
<evidence type="ECO:0000256" key="4">
    <source>
        <dbReference type="ARBA" id="ARBA00022563"/>
    </source>
</evidence>
<proteinExistence type="inferred from homology"/>
<dbReference type="Pfam" id="PF00186">
    <property type="entry name" value="DHFR_1"/>
    <property type="match status" value="1"/>
</dbReference>
<comment type="similarity">
    <text evidence="2 8 9">Belongs to the dihydrofolate reductase family.</text>
</comment>
<evidence type="ECO:0000256" key="7">
    <source>
        <dbReference type="ARBA" id="ARBA00025067"/>
    </source>
</evidence>
<dbReference type="GO" id="GO:0046452">
    <property type="term" value="P:dihydrofolate metabolic process"/>
    <property type="evidence" value="ECO:0007669"/>
    <property type="project" value="TreeGrafter"/>
</dbReference>
<reference evidence="11" key="1">
    <citation type="submission" date="2020-09" db="EMBL/GenBank/DDBJ databases">
        <title>A novel bacterium of genus Paenibacillus, isolated from South China Sea.</title>
        <authorList>
            <person name="Huang H."/>
            <person name="Mo K."/>
            <person name="Hu Y."/>
        </authorList>
    </citation>
    <scope>NUCLEOTIDE SEQUENCE</scope>
    <source>
        <strain evidence="11">IB182363</strain>
    </source>
</reference>
<dbReference type="InterPro" id="IPR001796">
    <property type="entry name" value="DHFR_dom"/>
</dbReference>
<dbReference type="InterPro" id="IPR024072">
    <property type="entry name" value="DHFR-like_dom_sf"/>
</dbReference>
<evidence type="ECO:0000256" key="1">
    <source>
        <dbReference type="ARBA" id="ARBA00004903"/>
    </source>
</evidence>
<dbReference type="GO" id="GO:0070401">
    <property type="term" value="F:NADP+ binding"/>
    <property type="evidence" value="ECO:0007669"/>
    <property type="project" value="UniProtKB-ARBA"/>
</dbReference>
<evidence type="ECO:0000256" key="6">
    <source>
        <dbReference type="ARBA" id="ARBA00023002"/>
    </source>
</evidence>
<protein>
    <recommendedName>
        <fullName evidence="3 8">Dihydrofolate reductase</fullName>
        <ecNumber evidence="3 8">1.5.1.3</ecNumber>
    </recommendedName>
</protein>
<keyword evidence="6 8" id="KW-0560">Oxidoreductase</keyword>
<dbReference type="GO" id="GO:0004146">
    <property type="term" value="F:dihydrofolate reductase activity"/>
    <property type="evidence" value="ECO:0007669"/>
    <property type="project" value="UniProtKB-EC"/>
</dbReference>
<comment type="caution">
    <text evidence="11">The sequence shown here is derived from an EMBL/GenBank/DDBJ whole genome shotgun (WGS) entry which is preliminary data.</text>
</comment>